<comment type="caution">
    <text evidence="2">The sequence shown here is derived from an EMBL/GenBank/DDBJ whole genome shotgun (WGS) entry which is preliminary data.</text>
</comment>
<evidence type="ECO:0000313" key="2">
    <source>
        <dbReference type="EMBL" id="OMH82177.1"/>
    </source>
</evidence>
<dbReference type="AlphaFoldDB" id="A0A1R1PMK2"/>
<dbReference type="EMBL" id="LSSK01000725">
    <property type="protein sequence ID" value="OMH82177.1"/>
    <property type="molecule type" value="Genomic_DNA"/>
</dbReference>
<evidence type="ECO:0000313" key="3">
    <source>
        <dbReference type="Proteomes" id="UP000188320"/>
    </source>
</evidence>
<name>A0A1R1PMK2_ZANCU</name>
<protein>
    <submittedName>
        <fullName evidence="2">Uncharacterized protein</fullName>
    </submittedName>
</protein>
<feature type="region of interest" description="Disordered" evidence="1">
    <location>
        <begin position="1"/>
        <end position="54"/>
    </location>
</feature>
<reference evidence="3" key="1">
    <citation type="submission" date="2017-01" db="EMBL/GenBank/DDBJ databases">
        <authorList>
            <person name="Wang Y."/>
            <person name="White M."/>
            <person name="Kvist S."/>
            <person name="Moncalvo J.-M."/>
        </authorList>
    </citation>
    <scope>NUCLEOTIDE SEQUENCE [LARGE SCALE GENOMIC DNA]</scope>
    <source>
        <strain evidence="3">COL-18-3</strain>
    </source>
</reference>
<dbReference type="Proteomes" id="UP000188320">
    <property type="component" value="Unassembled WGS sequence"/>
</dbReference>
<evidence type="ECO:0000256" key="1">
    <source>
        <dbReference type="SAM" id="MobiDB-lite"/>
    </source>
</evidence>
<gene>
    <name evidence="2" type="ORF">AX774_g4355</name>
</gene>
<organism evidence="2 3">
    <name type="scientific">Zancudomyces culisetae</name>
    <name type="common">Gut fungus</name>
    <name type="synonym">Smittium culisetae</name>
    <dbReference type="NCBI Taxonomy" id="1213189"/>
    <lineage>
        <taxon>Eukaryota</taxon>
        <taxon>Fungi</taxon>
        <taxon>Fungi incertae sedis</taxon>
        <taxon>Zoopagomycota</taxon>
        <taxon>Kickxellomycotina</taxon>
        <taxon>Harpellomycetes</taxon>
        <taxon>Harpellales</taxon>
        <taxon>Legeriomycetaceae</taxon>
        <taxon>Zancudomyces</taxon>
    </lineage>
</organism>
<proteinExistence type="predicted"/>
<sequence>MNRESTNKKRKRHSIVRNAAETTPNEGKSSERGVGVGSSVYTSGGGSASGMQEKNMLKYNTNQIIQEIRRMTVTPIQRKIMEQKIATLKSERVTRLRGIGSSGGRMVGGMSELAKKREEGHNMEITPLGEKGAAKGFLETAKAIDMRRFLTGSPGACEYIGTPVISAVDVESGRLTSSTGKKNKHKHKGGDIKLDKKSIENYSVHLTQNSGKKPVPTTPGISKRVIVKNSKKNALVEQLLRIAENRKENRSNRWAIEYARLGYLVGKGAEERMKYAEILVDNGEYMLAEDIIFGNQEEEEEQHSIPMLKLGVVVLHRMGDIERMGMLKERIQRIEEKRNKHEIKNKGYLFTPTQSDRHMDSTKDAYEHINGSDTNIPNTGIDDTCDKNDRWDICGETEKRAGEGFDWYIAGESIRVSNSIEGWEGLIGRQKKKVTSQDIRAIVKMCWETAIKCDARTLEAWIGLRKHKMVDIQEEKRLVVEVADWSGSCGGDSMAARFFKNYVLATSERDNSGSDELLLEKARKELVGEHMGIVNDSRFAILEAQRCFEAEKYVESLKWAYLSSTLVSGGTVGGNRHSRGQSLPQRVENESEWVVVASLAAQNDLERLFAEATMLADYFGVSKLSREQITTGESGRDSVYLRYEKEMRGLAEILDETGRTRERVLTMFQRKYNNMADARSFGGGKLGRQHVGSGGYGANVRRRFGEYVGYGCSLGVEPRSRVMGKELKLPVCWYAIGSYYLGLAIKQMRSYGAGNNGGDQNDKRYSTRLDEGGNVEISIKKARKYLTEAWDGNSSNSQRNGIIVPRTGAGVLILPGWRLSDDSKNIKNDGFGRKQWWSEWFCLLCGASGVSKSL</sequence>
<accession>A0A1R1PMK2</accession>
<keyword evidence="3" id="KW-1185">Reference proteome</keyword>